<dbReference type="EMBL" id="JAQIZZ010000008">
    <property type="protein sequence ID" value="KAJ5526268.1"/>
    <property type="molecule type" value="Genomic_DNA"/>
</dbReference>
<dbReference type="PANTHER" id="PTHR35567">
    <property type="entry name" value="MALATE DEHYDROGENASE (AFU_ORTHOLOGUE AFUA_2G13800)"/>
    <property type="match status" value="1"/>
</dbReference>
<accession>A0AAD6CNB0</accession>
<dbReference type="Pfam" id="PF11937">
    <property type="entry name" value="DUF3455"/>
    <property type="match status" value="1"/>
</dbReference>
<gene>
    <name evidence="2" type="ORF">N7494_012918</name>
</gene>
<keyword evidence="3" id="KW-1185">Reference proteome</keyword>
<reference evidence="2 3" key="1">
    <citation type="journal article" date="2023" name="IMA Fungus">
        <title>Comparative genomic study of the Penicillium genus elucidates a diverse pangenome and 15 lateral gene transfer events.</title>
        <authorList>
            <person name="Petersen C."/>
            <person name="Sorensen T."/>
            <person name="Nielsen M.R."/>
            <person name="Sondergaard T.E."/>
            <person name="Sorensen J.L."/>
            <person name="Fitzpatrick D.A."/>
            <person name="Frisvad J.C."/>
            <person name="Nielsen K.L."/>
        </authorList>
    </citation>
    <scope>NUCLEOTIDE SEQUENCE [LARGE SCALE GENOMIC DNA]</scope>
    <source>
        <strain evidence="2 3">IBT 35679</strain>
    </source>
</reference>
<evidence type="ECO:0000313" key="2">
    <source>
        <dbReference type="EMBL" id="KAJ5526268.1"/>
    </source>
</evidence>
<dbReference type="AlphaFoldDB" id="A0AAD6CNB0"/>
<comment type="caution">
    <text evidence="2">The sequence shown here is derived from an EMBL/GenBank/DDBJ whole genome shotgun (WGS) entry which is preliminary data.</text>
</comment>
<proteinExistence type="predicted"/>
<sequence>MNFLQTLILVLTIRVTGVSSLPGPLRLAATFSRISNELDHISLGNCSLSSAILPLNGTAIKLPQPSNGLNLKYIAIGRGTQNYTCENSTSSAVPVSVGAAATLFDASCIASQSLTLLHEMPAVIGETPTGSLAFLAQLLSHTTNSSDLILGEHYFNAAGYPVLDLRLSGSHDWVVATKNASVDAPQVSNSTCQNVAWLELDREPGNCSGNGIEKVYRVNTYQGSAPSTCAGLNETVEVQYAAEYWFFG</sequence>
<keyword evidence="1" id="KW-0732">Signal</keyword>
<evidence type="ECO:0000256" key="1">
    <source>
        <dbReference type="SAM" id="SignalP"/>
    </source>
</evidence>
<name>A0AAD6CNB0_9EURO</name>
<dbReference type="InterPro" id="IPR021851">
    <property type="entry name" value="DUF3455"/>
</dbReference>
<evidence type="ECO:0000313" key="3">
    <source>
        <dbReference type="Proteomes" id="UP001220324"/>
    </source>
</evidence>
<feature type="chain" id="PRO_5042002132" description="Malate dehydrogenase" evidence="1">
    <location>
        <begin position="21"/>
        <end position="248"/>
    </location>
</feature>
<evidence type="ECO:0008006" key="4">
    <source>
        <dbReference type="Google" id="ProtNLM"/>
    </source>
</evidence>
<dbReference type="Proteomes" id="UP001220324">
    <property type="component" value="Unassembled WGS sequence"/>
</dbReference>
<protein>
    <recommendedName>
        <fullName evidence="4">Malate dehydrogenase</fullName>
    </recommendedName>
</protein>
<dbReference type="PANTHER" id="PTHR35567:SF1">
    <property type="entry name" value="CONSERVED FUNGAL PROTEIN (AFU_ORTHOLOGUE AFUA_1G14230)"/>
    <property type="match status" value="1"/>
</dbReference>
<organism evidence="2 3">
    <name type="scientific">Penicillium frequentans</name>
    <dbReference type="NCBI Taxonomy" id="3151616"/>
    <lineage>
        <taxon>Eukaryota</taxon>
        <taxon>Fungi</taxon>
        <taxon>Dikarya</taxon>
        <taxon>Ascomycota</taxon>
        <taxon>Pezizomycotina</taxon>
        <taxon>Eurotiomycetes</taxon>
        <taxon>Eurotiomycetidae</taxon>
        <taxon>Eurotiales</taxon>
        <taxon>Aspergillaceae</taxon>
        <taxon>Penicillium</taxon>
    </lineage>
</organism>
<feature type="signal peptide" evidence="1">
    <location>
        <begin position="1"/>
        <end position="20"/>
    </location>
</feature>